<sequence length="146" mass="16829">MATRTERTVLHLMRQAQHIGLHPVVEMTGDGQPWAVDLRVMDAEKVAAAIRVYPHAGTWRYETPARVGAAQRQGLSSRHLASLPRQITPQTLRRLDHYFARVTDLRPPAPKPPRVREDMLAWMRPGYWDERLKRRRKASAPSRVRA</sequence>
<keyword evidence="2" id="KW-1185">Reference proteome</keyword>
<protein>
    <submittedName>
        <fullName evidence="1">Uncharacterized protein</fullName>
    </submittedName>
</protein>
<evidence type="ECO:0000313" key="1">
    <source>
        <dbReference type="EMBL" id="NYJ32847.1"/>
    </source>
</evidence>
<dbReference type="RefSeq" id="WP_179820811.1">
    <property type="nucleotide sequence ID" value="NZ_JACCFS010000001.1"/>
</dbReference>
<reference evidence="1 2" key="1">
    <citation type="submission" date="2020-07" db="EMBL/GenBank/DDBJ databases">
        <title>Sequencing the genomes of 1000 actinobacteria strains.</title>
        <authorList>
            <person name="Klenk H.-P."/>
        </authorList>
    </citation>
    <scope>NUCLEOTIDE SEQUENCE [LARGE SCALE GENOMIC DNA]</scope>
    <source>
        <strain evidence="1 2">DSM 44442</strain>
    </source>
</reference>
<organism evidence="1 2">
    <name type="scientific">Nocardiopsis aegyptia</name>
    <dbReference type="NCBI Taxonomy" id="220378"/>
    <lineage>
        <taxon>Bacteria</taxon>
        <taxon>Bacillati</taxon>
        <taxon>Actinomycetota</taxon>
        <taxon>Actinomycetes</taxon>
        <taxon>Streptosporangiales</taxon>
        <taxon>Nocardiopsidaceae</taxon>
        <taxon>Nocardiopsis</taxon>
    </lineage>
</organism>
<dbReference type="AlphaFoldDB" id="A0A7Z0EIZ1"/>
<proteinExistence type="predicted"/>
<dbReference type="Proteomes" id="UP000572051">
    <property type="component" value="Unassembled WGS sequence"/>
</dbReference>
<comment type="caution">
    <text evidence="1">The sequence shown here is derived from an EMBL/GenBank/DDBJ whole genome shotgun (WGS) entry which is preliminary data.</text>
</comment>
<dbReference type="EMBL" id="JACCFS010000001">
    <property type="protein sequence ID" value="NYJ32847.1"/>
    <property type="molecule type" value="Genomic_DNA"/>
</dbReference>
<evidence type="ECO:0000313" key="2">
    <source>
        <dbReference type="Proteomes" id="UP000572051"/>
    </source>
</evidence>
<name>A0A7Z0EIZ1_9ACTN</name>
<accession>A0A7Z0EIZ1</accession>
<gene>
    <name evidence="1" type="ORF">HNR10_000728</name>
</gene>